<proteinExistence type="predicted"/>
<dbReference type="PANTHER" id="PTHR42713:SF3">
    <property type="entry name" value="TRANSCRIPTIONAL REGULATORY PROTEIN HPTR"/>
    <property type="match status" value="1"/>
</dbReference>
<comment type="subcellular location">
    <subcellularLocation>
        <location evidence="1">Cytoplasm</location>
    </subcellularLocation>
</comment>
<dbReference type="OrthoDB" id="384217at2"/>
<dbReference type="GO" id="GO:0043565">
    <property type="term" value="F:sequence-specific DNA binding"/>
    <property type="evidence" value="ECO:0007669"/>
    <property type="project" value="InterPro"/>
</dbReference>
<dbReference type="Gene3D" id="1.10.10.60">
    <property type="entry name" value="Homeodomain-like"/>
    <property type="match status" value="2"/>
</dbReference>
<dbReference type="EMBL" id="CYZV01000006">
    <property type="protein sequence ID" value="CUN80576.1"/>
    <property type="molecule type" value="Genomic_DNA"/>
</dbReference>
<dbReference type="GO" id="GO:0000160">
    <property type="term" value="P:phosphorelay signal transduction system"/>
    <property type="evidence" value="ECO:0007669"/>
    <property type="project" value="UniProtKB-KW"/>
</dbReference>
<keyword evidence="5" id="KW-0902">Two-component regulatory system</keyword>
<evidence type="ECO:0000256" key="8">
    <source>
        <dbReference type="ARBA" id="ARBA00023163"/>
    </source>
</evidence>
<dbReference type="InterPro" id="IPR018062">
    <property type="entry name" value="HTH_AraC-typ_CS"/>
</dbReference>
<dbReference type="PROSITE" id="PS00041">
    <property type="entry name" value="HTH_ARAC_FAMILY_1"/>
    <property type="match status" value="1"/>
</dbReference>
<dbReference type="CDD" id="cd17536">
    <property type="entry name" value="REC_YesN-like"/>
    <property type="match status" value="1"/>
</dbReference>
<dbReference type="Pfam" id="PF00072">
    <property type="entry name" value="Response_reg"/>
    <property type="match status" value="1"/>
</dbReference>
<dbReference type="Pfam" id="PF12833">
    <property type="entry name" value="HTH_18"/>
    <property type="match status" value="1"/>
</dbReference>
<sequence length="512" mass="59489">MVKLLIADDESFTRQGILETIPWKALNISEVREAYDGQNALEIIKDFEPDILLTDVRMPRLNGIELSFKVRELYPNCSIIFMSGFSDKEYLKSAIHLKAISYVEKPIDLDELEISIRNAVTEAQKSKIIYKNIKDNIVLDLINSITNDEINLLLSSHYNSDYYLSLLDKPSVIVCLNLINCINIDQNLIISNLQNLISIYNMESLISFINKKQIIINLFLKNTIKSLISNSEFNSLLFSVSEYINNFTPLNFCIGNIFNNIYDIKNAYTDIIKIVNSAFFYNHNSVIYLENFNPKIYVLNNDIYDDFQKYLVNEDKSSLLLLTKELTNEIKNYPSTSISYVKDIYYNLLLKLINFSNDRKIDISTHIDSNSLFEDILQLNTIFEINSYLIDKINNFFKLLEEKNNNNKPILNILKFIHENYADVNLSLEEISKNIFLTPAHICVIFKDHTNTTVNKYITEYRLDKAKTLLQDPSIKMNEIASSVGYRDGNYFAKIFKKEVGYSPSEYRRKFT</sequence>
<dbReference type="PROSITE" id="PS01124">
    <property type="entry name" value="HTH_ARAC_FAMILY_2"/>
    <property type="match status" value="1"/>
</dbReference>
<dbReference type="AlphaFoldDB" id="A0A174F1G2"/>
<feature type="modified residue" description="4-aspartylphosphate" evidence="10">
    <location>
        <position position="55"/>
    </location>
</feature>
<keyword evidence="6" id="KW-0805">Transcription regulation</keyword>
<dbReference type="SMART" id="SM00448">
    <property type="entry name" value="REC"/>
    <property type="match status" value="1"/>
</dbReference>
<name>A0A174F1G2_9CLOT</name>
<feature type="domain" description="HTH araC/xylS-type" evidence="11">
    <location>
        <begin position="411"/>
        <end position="510"/>
    </location>
</feature>
<dbReference type="SUPFAM" id="SSF46689">
    <property type="entry name" value="Homeodomain-like"/>
    <property type="match status" value="1"/>
</dbReference>
<evidence type="ECO:0000256" key="5">
    <source>
        <dbReference type="ARBA" id="ARBA00023012"/>
    </source>
</evidence>
<dbReference type="Gene3D" id="3.40.50.2300">
    <property type="match status" value="1"/>
</dbReference>
<keyword evidence="3" id="KW-0963">Cytoplasm</keyword>
<evidence type="ECO:0000256" key="7">
    <source>
        <dbReference type="ARBA" id="ARBA00023125"/>
    </source>
</evidence>
<evidence type="ECO:0000313" key="14">
    <source>
        <dbReference type="Proteomes" id="UP000095558"/>
    </source>
</evidence>
<evidence type="ECO:0000256" key="6">
    <source>
        <dbReference type="ARBA" id="ARBA00023015"/>
    </source>
</evidence>
<dbReference type="GeneID" id="83011892"/>
<dbReference type="GO" id="GO:0005737">
    <property type="term" value="C:cytoplasm"/>
    <property type="evidence" value="ECO:0007669"/>
    <property type="project" value="UniProtKB-SubCell"/>
</dbReference>
<evidence type="ECO:0000259" key="11">
    <source>
        <dbReference type="PROSITE" id="PS01124"/>
    </source>
</evidence>
<keyword evidence="4 10" id="KW-0597">Phosphoprotein</keyword>
<evidence type="ECO:0000256" key="10">
    <source>
        <dbReference type="PROSITE-ProRule" id="PRU00169"/>
    </source>
</evidence>
<dbReference type="InterPro" id="IPR020449">
    <property type="entry name" value="Tscrpt_reg_AraC-type_HTH"/>
</dbReference>
<evidence type="ECO:0000313" key="13">
    <source>
        <dbReference type="EMBL" id="CUN80576.1"/>
    </source>
</evidence>
<dbReference type="SUPFAM" id="SSF52172">
    <property type="entry name" value="CheY-like"/>
    <property type="match status" value="1"/>
</dbReference>
<dbReference type="PROSITE" id="PS50110">
    <property type="entry name" value="RESPONSE_REGULATORY"/>
    <property type="match status" value="1"/>
</dbReference>
<dbReference type="InterPro" id="IPR001789">
    <property type="entry name" value="Sig_transdc_resp-reg_receiver"/>
</dbReference>
<protein>
    <recommendedName>
        <fullName evidence="2">Stage 0 sporulation protein A homolog</fullName>
    </recommendedName>
</protein>
<dbReference type="PANTHER" id="PTHR42713">
    <property type="entry name" value="HISTIDINE KINASE-RELATED"/>
    <property type="match status" value="1"/>
</dbReference>
<evidence type="ECO:0000256" key="1">
    <source>
        <dbReference type="ARBA" id="ARBA00004496"/>
    </source>
</evidence>
<dbReference type="InterPro" id="IPR018060">
    <property type="entry name" value="HTH_AraC"/>
</dbReference>
<feature type="domain" description="Response regulatory" evidence="12">
    <location>
        <begin position="3"/>
        <end position="120"/>
    </location>
</feature>
<evidence type="ECO:0000256" key="2">
    <source>
        <dbReference type="ARBA" id="ARBA00018672"/>
    </source>
</evidence>
<evidence type="ECO:0000259" key="12">
    <source>
        <dbReference type="PROSITE" id="PS50110"/>
    </source>
</evidence>
<dbReference type="GO" id="GO:0003700">
    <property type="term" value="F:DNA-binding transcription factor activity"/>
    <property type="evidence" value="ECO:0007669"/>
    <property type="project" value="InterPro"/>
</dbReference>
<reference evidence="13 14" key="1">
    <citation type="submission" date="2015-09" db="EMBL/GenBank/DDBJ databases">
        <authorList>
            <consortium name="Pathogen Informatics"/>
        </authorList>
    </citation>
    <scope>NUCLEOTIDE SEQUENCE [LARGE SCALE GENOMIC DNA]</scope>
    <source>
        <strain evidence="13 14">2789STDY5834855</strain>
    </source>
</reference>
<dbReference type="Proteomes" id="UP000095558">
    <property type="component" value="Unassembled WGS sequence"/>
</dbReference>
<dbReference type="PRINTS" id="PR00032">
    <property type="entry name" value="HTHARAC"/>
</dbReference>
<evidence type="ECO:0000256" key="9">
    <source>
        <dbReference type="ARBA" id="ARBA00024867"/>
    </source>
</evidence>
<accession>A0A174F1G2</accession>
<evidence type="ECO:0000256" key="4">
    <source>
        <dbReference type="ARBA" id="ARBA00022553"/>
    </source>
</evidence>
<dbReference type="InterPro" id="IPR009057">
    <property type="entry name" value="Homeodomain-like_sf"/>
</dbReference>
<dbReference type="InterPro" id="IPR051552">
    <property type="entry name" value="HptR"/>
</dbReference>
<organism evidence="13 14">
    <name type="scientific">Clostridium disporicum</name>
    <dbReference type="NCBI Taxonomy" id="84024"/>
    <lineage>
        <taxon>Bacteria</taxon>
        <taxon>Bacillati</taxon>
        <taxon>Bacillota</taxon>
        <taxon>Clostridia</taxon>
        <taxon>Eubacteriales</taxon>
        <taxon>Clostridiaceae</taxon>
        <taxon>Clostridium</taxon>
    </lineage>
</organism>
<comment type="function">
    <text evidence="9">May play the central regulatory role in sporulation. It may be an element of the effector pathway responsible for the activation of sporulation genes in response to nutritional stress. Spo0A may act in concert with spo0H (a sigma factor) to control the expression of some genes that are critical to the sporulation process.</text>
</comment>
<gene>
    <name evidence="13" type="ORF">ERS852470_00762</name>
</gene>
<keyword evidence="7" id="KW-0238">DNA-binding</keyword>
<dbReference type="SMART" id="SM00342">
    <property type="entry name" value="HTH_ARAC"/>
    <property type="match status" value="1"/>
</dbReference>
<keyword evidence="8" id="KW-0804">Transcription</keyword>
<evidence type="ECO:0000256" key="3">
    <source>
        <dbReference type="ARBA" id="ARBA00022490"/>
    </source>
</evidence>
<dbReference type="RefSeq" id="WP_042398046.1">
    <property type="nucleotide sequence ID" value="NZ_CYYT01000017.1"/>
</dbReference>
<dbReference type="InterPro" id="IPR011006">
    <property type="entry name" value="CheY-like_superfamily"/>
</dbReference>